<evidence type="ECO:0000256" key="1">
    <source>
        <dbReference type="ARBA" id="ARBA00022490"/>
    </source>
</evidence>
<gene>
    <name evidence="4" type="primary">fliW</name>
    <name evidence="6" type="ORF">D5F53_00505</name>
</gene>
<comment type="function">
    <text evidence="4">Acts as an anti-CsrA protein, binds CsrA and prevents it from repressing translation of its target genes, one of which is flagellin. Binds to flagellin and participates in the assembly of the flagellum.</text>
</comment>
<dbReference type="PANTHER" id="PTHR39190">
    <property type="entry name" value="FLAGELLAR ASSEMBLY FACTOR FLIW"/>
    <property type="match status" value="1"/>
</dbReference>
<evidence type="ECO:0000313" key="7">
    <source>
        <dbReference type="Proteomes" id="UP000266552"/>
    </source>
</evidence>
<evidence type="ECO:0000259" key="5">
    <source>
        <dbReference type="PROSITE" id="PS51304"/>
    </source>
</evidence>
<keyword evidence="2 4" id="KW-1005">Bacterial flagellum biogenesis</keyword>
<keyword evidence="4" id="KW-0143">Chaperone</keyword>
<dbReference type="InterPro" id="IPR003775">
    <property type="entry name" value="Flagellar_assembly_factor_FliW"/>
</dbReference>
<dbReference type="AlphaFoldDB" id="A0A385THD3"/>
<dbReference type="EMBL" id="CP032412">
    <property type="protein sequence ID" value="AYB41867.1"/>
    <property type="molecule type" value="Genomic_DNA"/>
</dbReference>
<comment type="subunit">
    <text evidence="4">Interacts with translational regulator CsrA and flagellin(s).</text>
</comment>
<protein>
    <recommendedName>
        <fullName evidence="4">Flagellar assembly factor FliW</fullName>
    </recommendedName>
</protein>
<evidence type="ECO:0000256" key="2">
    <source>
        <dbReference type="ARBA" id="ARBA00022795"/>
    </source>
</evidence>
<feature type="domain" description="Galectin" evidence="5">
    <location>
        <begin position="1"/>
        <end position="102"/>
    </location>
</feature>
<dbReference type="KEGG" id="plw:D5F53_00505"/>
<dbReference type="PROSITE" id="PS51304">
    <property type="entry name" value="GALECTIN"/>
    <property type="match status" value="1"/>
</dbReference>
<dbReference type="Pfam" id="PF02623">
    <property type="entry name" value="FliW"/>
    <property type="match status" value="1"/>
</dbReference>
<accession>A0A385THD3</accession>
<dbReference type="GO" id="GO:0006417">
    <property type="term" value="P:regulation of translation"/>
    <property type="evidence" value="ECO:0007669"/>
    <property type="project" value="UniProtKB-KW"/>
</dbReference>
<keyword evidence="3 4" id="KW-0810">Translation regulation</keyword>
<evidence type="ECO:0000256" key="4">
    <source>
        <dbReference type="HAMAP-Rule" id="MF_01185"/>
    </source>
</evidence>
<dbReference type="InterPro" id="IPR001079">
    <property type="entry name" value="Galectin_CRD"/>
</dbReference>
<dbReference type="Gene3D" id="2.30.290.10">
    <property type="entry name" value="BH3618-like"/>
    <property type="match status" value="1"/>
</dbReference>
<keyword evidence="6" id="KW-0966">Cell projection</keyword>
<keyword evidence="7" id="KW-1185">Reference proteome</keyword>
<evidence type="ECO:0000313" key="6">
    <source>
        <dbReference type="EMBL" id="AYB41867.1"/>
    </source>
</evidence>
<dbReference type="InterPro" id="IPR024046">
    <property type="entry name" value="Flagellar_assmbl_FliW_dom_sf"/>
</dbReference>
<dbReference type="GO" id="GO:0005737">
    <property type="term" value="C:cytoplasm"/>
    <property type="evidence" value="ECO:0007669"/>
    <property type="project" value="UniProtKB-SubCell"/>
</dbReference>
<dbReference type="GO" id="GO:0044780">
    <property type="term" value="P:bacterial-type flagellum assembly"/>
    <property type="evidence" value="ECO:0007669"/>
    <property type="project" value="UniProtKB-UniRule"/>
</dbReference>
<dbReference type="NCBIfam" id="NF009793">
    <property type="entry name" value="PRK13285.1-1"/>
    <property type="match status" value="1"/>
</dbReference>
<dbReference type="SUPFAM" id="SSF141457">
    <property type="entry name" value="BH3618-like"/>
    <property type="match status" value="1"/>
</dbReference>
<comment type="subcellular location">
    <subcellularLocation>
        <location evidence="4">Cytoplasm</location>
    </subcellularLocation>
</comment>
<dbReference type="HAMAP" id="MF_01185">
    <property type="entry name" value="FliW"/>
    <property type="match status" value="1"/>
</dbReference>
<dbReference type="GO" id="GO:0030246">
    <property type="term" value="F:carbohydrate binding"/>
    <property type="evidence" value="ECO:0007669"/>
    <property type="project" value="InterPro"/>
</dbReference>
<dbReference type="RefSeq" id="WP_119846173.1">
    <property type="nucleotide sequence ID" value="NZ_CP032412.1"/>
</dbReference>
<keyword evidence="6" id="KW-0282">Flagellum</keyword>
<dbReference type="Proteomes" id="UP000266552">
    <property type="component" value="Chromosome"/>
</dbReference>
<reference evidence="6 7" key="1">
    <citation type="submission" date="2018-09" db="EMBL/GenBank/DDBJ databases">
        <title>Genome Sequence of Paenibacillus lautus Strain E7593-69, Azo Dye-Degrading Bacteria, Isolated from Commercial Tattoo Inks.</title>
        <authorList>
            <person name="Nho S.W."/>
            <person name="Kim S.-J."/>
            <person name="Kweon O."/>
            <person name="Cerniglia C.E."/>
        </authorList>
    </citation>
    <scope>NUCLEOTIDE SEQUENCE [LARGE SCALE GENOMIC DNA]</scope>
    <source>
        <strain evidence="6 7">E7593-69</strain>
    </source>
</reference>
<organism evidence="6 7">
    <name type="scientific">Paenibacillus lautus</name>
    <name type="common">Bacillus lautus</name>
    <dbReference type="NCBI Taxonomy" id="1401"/>
    <lineage>
        <taxon>Bacteria</taxon>
        <taxon>Bacillati</taxon>
        <taxon>Bacillota</taxon>
        <taxon>Bacilli</taxon>
        <taxon>Bacillales</taxon>
        <taxon>Paenibacillaceae</taxon>
        <taxon>Paenibacillus</taxon>
    </lineage>
</organism>
<sequence>MVVNTKRFGQIEIENNQIIVFHSPILGFGDLKKYVLLQSEDKESPFEFLQSAENEHLSFIVADPFVFFPEYEFQLEPHWIETLAVTDESDIMVMVIITVRSADDISCNLKAPIIINKSNNRAAQFVLDNRAYKTQQPLLREKKGADIGADSFKK</sequence>
<keyword evidence="6" id="KW-0969">Cilium</keyword>
<proteinExistence type="inferred from homology"/>
<name>A0A385THD3_PAELA</name>
<comment type="similarity">
    <text evidence="4">Belongs to the FliW family.</text>
</comment>
<keyword evidence="1 4" id="KW-0963">Cytoplasm</keyword>
<evidence type="ECO:0000256" key="3">
    <source>
        <dbReference type="ARBA" id="ARBA00022845"/>
    </source>
</evidence>
<dbReference type="PANTHER" id="PTHR39190:SF1">
    <property type="entry name" value="FLAGELLAR ASSEMBLY FACTOR FLIW"/>
    <property type="match status" value="1"/>
</dbReference>